<dbReference type="AlphaFoldDB" id="A0A9D4QGY4"/>
<proteinExistence type="predicted"/>
<evidence type="ECO:0000256" key="1">
    <source>
        <dbReference type="SAM" id="MobiDB-lite"/>
    </source>
</evidence>
<comment type="caution">
    <text evidence="2">The sequence shown here is derived from an EMBL/GenBank/DDBJ whole genome shotgun (WGS) entry which is preliminary data.</text>
</comment>
<feature type="region of interest" description="Disordered" evidence="1">
    <location>
        <begin position="1"/>
        <end position="44"/>
    </location>
</feature>
<name>A0A9D4QGY4_RHISA</name>
<reference evidence="2" key="2">
    <citation type="submission" date="2021-09" db="EMBL/GenBank/DDBJ databases">
        <authorList>
            <person name="Jia N."/>
            <person name="Wang J."/>
            <person name="Shi W."/>
            <person name="Du L."/>
            <person name="Sun Y."/>
            <person name="Zhan W."/>
            <person name="Jiang J."/>
            <person name="Wang Q."/>
            <person name="Zhang B."/>
            <person name="Ji P."/>
            <person name="Sakyi L.B."/>
            <person name="Cui X."/>
            <person name="Yuan T."/>
            <person name="Jiang B."/>
            <person name="Yang W."/>
            <person name="Lam T.T.-Y."/>
            <person name="Chang Q."/>
            <person name="Ding S."/>
            <person name="Wang X."/>
            <person name="Zhu J."/>
            <person name="Ruan X."/>
            <person name="Zhao L."/>
            <person name="Wei J."/>
            <person name="Que T."/>
            <person name="Du C."/>
            <person name="Cheng J."/>
            <person name="Dai P."/>
            <person name="Han X."/>
            <person name="Huang E."/>
            <person name="Gao Y."/>
            <person name="Liu J."/>
            <person name="Shao H."/>
            <person name="Ye R."/>
            <person name="Li L."/>
            <person name="Wei W."/>
            <person name="Wang X."/>
            <person name="Wang C."/>
            <person name="Huo Q."/>
            <person name="Li W."/>
            <person name="Guo W."/>
            <person name="Chen H."/>
            <person name="Chen S."/>
            <person name="Zhou L."/>
            <person name="Zhou L."/>
            <person name="Ni X."/>
            <person name="Tian J."/>
            <person name="Zhou Y."/>
            <person name="Sheng Y."/>
            <person name="Liu T."/>
            <person name="Pan Y."/>
            <person name="Xia L."/>
            <person name="Li J."/>
            <person name="Zhao F."/>
            <person name="Cao W."/>
        </authorList>
    </citation>
    <scope>NUCLEOTIDE SEQUENCE</scope>
    <source>
        <strain evidence="2">Rsan-2018</strain>
        <tissue evidence="2">Larvae</tissue>
    </source>
</reference>
<reference evidence="2" key="1">
    <citation type="journal article" date="2020" name="Cell">
        <title>Large-Scale Comparative Analyses of Tick Genomes Elucidate Their Genetic Diversity and Vector Capacities.</title>
        <authorList>
            <consortium name="Tick Genome and Microbiome Consortium (TIGMIC)"/>
            <person name="Jia N."/>
            <person name="Wang J."/>
            <person name="Shi W."/>
            <person name="Du L."/>
            <person name="Sun Y."/>
            <person name="Zhan W."/>
            <person name="Jiang J.F."/>
            <person name="Wang Q."/>
            <person name="Zhang B."/>
            <person name="Ji P."/>
            <person name="Bell-Sakyi L."/>
            <person name="Cui X.M."/>
            <person name="Yuan T.T."/>
            <person name="Jiang B.G."/>
            <person name="Yang W.F."/>
            <person name="Lam T.T."/>
            <person name="Chang Q.C."/>
            <person name="Ding S.J."/>
            <person name="Wang X.J."/>
            <person name="Zhu J.G."/>
            <person name="Ruan X.D."/>
            <person name="Zhao L."/>
            <person name="Wei J.T."/>
            <person name="Ye R.Z."/>
            <person name="Que T.C."/>
            <person name="Du C.H."/>
            <person name="Zhou Y.H."/>
            <person name="Cheng J.X."/>
            <person name="Dai P.F."/>
            <person name="Guo W.B."/>
            <person name="Han X.H."/>
            <person name="Huang E.J."/>
            <person name="Li L.F."/>
            <person name="Wei W."/>
            <person name="Gao Y.C."/>
            <person name="Liu J.Z."/>
            <person name="Shao H.Z."/>
            <person name="Wang X."/>
            <person name="Wang C.C."/>
            <person name="Yang T.C."/>
            <person name="Huo Q.B."/>
            <person name="Li W."/>
            <person name="Chen H.Y."/>
            <person name="Chen S.E."/>
            <person name="Zhou L.G."/>
            <person name="Ni X.B."/>
            <person name="Tian J.H."/>
            <person name="Sheng Y."/>
            <person name="Liu T."/>
            <person name="Pan Y.S."/>
            <person name="Xia L.Y."/>
            <person name="Li J."/>
            <person name="Zhao F."/>
            <person name="Cao W.C."/>
        </authorList>
    </citation>
    <scope>NUCLEOTIDE SEQUENCE</scope>
    <source>
        <strain evidence="2">Rsan-2018</strain>
    </source>
</reference>
<feature type="compositionally biased region" description="Basic residues" evidence="1">
    <location>
        <begin position="14"/>
        <end position="26"/>
    </location>
</feature>
<dbReference type="OrthoDB" id="6287170at2759"/>
<dbReference type="VEuPathDB" id="VectorBase:RSAN_056634"/>
<evidence type="ECO:0000313" key="3">
    <source>
        <dbReference type="Proteomes" id="UP000821837"/>
    </source>
</evidence>
<evidence type="ECO:0000313" key="2">
    <source>
        <dbReference type="EMBL" id="KAH7982613.1"/>
    </source>
</evidence>
<dbReference type="PANTHER" id="PTHR39075">
    <property type="entry name" value="FI19908P1"/>
    <property type="match status" value="1"/>
</dbReference>
<gene>
    <name evidence="2" type="ORF">HPB52_006119</name>
</gene>
<protein>
    <submittedName>
        <fullName evidence="2">Uncharacterized protein</fullName>
    </submittedName>
</protein>
<keyword evidence="3" id="KW-1185">Reference proteome</keyword>
<sequence length="416" mass="45828">MATRQRHGSTTGQGRRRQQRQQPRQHQRAEHHAQPANGQEDEATQRGIHDEVPVGLVTGPFVAPIVAQPLFYIPPSNAPVYHPVVLQYEPYVPFVEDRGVVAGPEYVRLLEASMLWNLYGEQGRGEGPQRGTGEPHEGAHDNAPQHMVGAEEGHGDVQQNPVSAEDPWEGLENEHYGPVVTSYGTVSIMLRHCVRVDISVHGAVRVVNFPKHCTAAINSGGECSCICHPCGRVLQQGGIVHMATGTRLAQISIRGVTFTAFNHGLVYLVDASGTKSTTERFQILSYDIPLNVFAYEVPQGAECFDECFRIVREAKQKTSRNGEEIWIVNGVRIKQTPWGDVQVSRDSGRRVIWTSPTAGTISVNTPIVKSAMSCDPRKFFFVKVGQKRLNASADAFTVRNGSQRAGFDSRGRLILP</sequence>
<feature type="region of interest" description="Disordered" evidence="1">
    <location>
        <begin position="123"/>
        <end position="145"/>
    </location>
</feature>
<accession>A0A9D4QGY4</accession>
<organism evidence="2 3">
    <name type="scientific">Rhipicephalus sanguineus</name>
    <name type="common">Brown dog tick</name>
    <name type="synonym">Ixodes sanguineus</name>
    <dbReference type="NCBI Taxonomy" id="34632"/>
    <lineage>
        <taxon>Eukaryota</taxon>
        <taxon>Metazoa</taxon>
        <taxon>Ecdysozoa</taxon>
        <taxon>Arthropoda</taxon>
        <taxon>Chelicerata</taxon>
        <taxon>Arachnida</taxon>
        <taxon>Acari</taxon>
        <taxon>Parasitiformes</taxon>
        <taxon>Ixodida</taxon>
        <taxon>Ixodoidea</taxon>
        <taxon>Ixodidae</taxon>
        <taxon>Rhipicephalinae</taxon>
        <taxon>Rhipicephalus</taxon>
        <taxon>Rhipicephalus</taxon>
    </lineage>
</organism>
<dbReference type="OMA" id="HMATGTR"/>
<dbReference type="Proteomes" id="UP000821837">
    <property type="component" value="Chromosome 1"/>
</dbReference>
<dbReference type="EMBL" id="JABSTV010001245">
    <property type="protein sequence ID" value="KAH7982613.1"/>
    <property type="molecule type" value="Genomic_DNA"/>
</dbReference>
<dbReference type="GO" id="GO:0005615">
    <property type="term" value="C:extracellular space"/>
    <property type="evidence" value="ECO:0007669"/>
    <property type="project" value="TreeGrafter"/>
</dbReference>
<dbReference type="PANTHER" id="PTHR39075:SF1">
    <property type="entry name" value="FI19908P1"/>
    <property type="match status" value="1"/>
</dbReference>